<dbReference type="FunFam" id="3.40.50.980:FF:000001">
    <property type="entry name" value="Non-ribosomal peptide synthetase"/>
    <property type="match status" value="3"/>
</dbReference>
<feature type="region of interest" description="Disordered" evidence="8">
    <location>
        <begin position="3648"/>
        <end position="3675"/>
    </location>
</feature>
<dbReference type="Pfam" id="PF00501">
    <property type="entry name" value="AMP-binding"/>
    <property type="match status" value="3"/>
</dbReference>
<feature type="domain" description="Carrier" evidence="9">
    <location>
        <begin position="3576"/>
        <end position="3651"/>
    </location>
</feature>
<dbReference type="InterPro" id="IPR025110">
    <property type="entry name" value="AMP-bd_C"/>
</dbReference>
<feature type="domain" description="Carrier" evidence="9">
    <location>
        <begin position="2501"/>
        <end position="2576"/>
    </location>
</feature>
<dbReference type="InterPro" id="IPR010060">
    <property type="entry name" value="NRPS_synth"/>
</dbReference>
<dbReference type="EMBL" id="CP023690">
    <property type="protein sequence ID" value="QEV57617.1"/>
    <property type="molecule type" value="Genomic_DNA"/>
</dbReference>
<dbReference type="FunFam" id="1.10.1200.10:FF:000005">
    <property type="entry name" value="Nonribosomal peptide synthetase 1"/>
    <property type="match status" value="1"/>
</dbReference>
<dbReference type="NCBIfam" id="TIGR01720">
    <property type="entry name" value="NRPS-para261"/>
    <property type="match status" value="1"/>
</dbReference>
<feature type="compositionally biased region" description="Low complexity" evidence="8">
    <location>
        <begin position="3648"/>
        <end position="3663"/>
    </location>
</feature>
<keyword evidence="6" id="KW-0677">Repeat</keyword>
<feature type="domain" description="Carrier" evidence="9">
    <location>
        <begin position="959"/>
        <end position="1033"/>
    </location>
</feature>
<evidence type="ECO:0000313" key="10">
    <source>
        <dbReference type="EMBL" id="MBB5107280.1"/>
    </source>
</evidence>
<keyword evidence="4" id="KW-0597">Phosphoprotein</keyword>
<accession>A0A5P2WXZ3</accession>
<keyword evidence="7" id="KW-0045">Antibiotic biosynthesis</keyword>
<dbReference type="InterPro" id="IPR045851">
    <property type="entry name" value="AMP-bd_C_sf"/>
</dbReference>
<reference evidence="10 13" key="2">
    <citation type="submission" date="2020-08" db="EMBL/GenBank/DDBJ databases">
        <title>Genomic Encyclopedia of Type Strains, Phase III (KMG-III): the genomes of soil and plant-associated and newly described type strains.</title>
        <authorList>
            <person name="Whitman W."/>
        </authorList>
    </citation>
    <scope>NUCLEOTIDE SEQUENCE [LARGE SCALE GENOMIC DNA]</scope>
    <source>
        <strain evidence="10 13">CECT 3146</strain>
    </source>
</reference>
<dbReference type="FunFam" id="2.30.38.10:FF:000001">
    <property type="entry name" value="Non-ribosomal peptide synthetase PvdI"/>
    <property type="match status" value="2"/>
</dbReference>
<evidence type="ECO:0000256" key="2">
    <source>
        <dbReference type="ARBA" id="ARBA00006432"/>
    </source>
</evidence>
<dbReference type="EMBL" id="JACHJD010000013">
    <property type="protein sequence ID" value="MBB5107280.1"/>
    <property type="molecule type" value="Genomic_DNA"/>
</dbReference>
<dbReference type="PROSITE" id="PS00012">
    <property type="entry name" value="PHOSPHOPANTETHEINE"/>
    <property type="match status" value="2"/>
</dbReference>
<organism evidence="11 12">
    <name type="scientific">Streptomyces spectabilis</name>
    <dbReference type="NCBI Taxonomy" id="68270"/>
    <lineage>
        <taxon>Bacteria</taxon>
        <taxon>Bacillati</taxon>
        <taxon>Actinomycetota</taxon>
        <taxon>Actinomycetes</taxon>
        <taxon>Kitasatosporales</taxon>
        <taxon>Streptomycetaceae</taxon>
        <taxon>Streptomyces</taxon>
    </lineage>
</organism>
<dbReference type="SMART" id="SM00823">
    <property type="entry name" value="PKS_PP"/>
    <property type="match status" value="3"/>
</dbReference>
<evidence type="ECO:0000313" key="13">
    <source>
        <dbReference type="Proteomes" id="UP000549009"/>
    </source>
</evidence>
<reference evidence="11 12" key="1">
    <citation type="submission" date="2017-09" db="EMBL/GenBank/DDBJ databases">
        <authorList>
            <person name="Lee N."/>
            <person name="Cho B.-K."/>
        </authorList>
    </citation>
    <scope>NUCLEOTIDE SEQUENCE [LARGE SCALE GENOMIC DNA]</scope>
    <source>
        <strain evidence="11 12">ATCC 27465</strain>
    </source>
</reference>
<keyword evidence="13" id="KW-1185">Reference proteome</keyword>
<evidence type="ECO:0000256" key="1">
    <source>
        <dbReference type="ARBA" id="ARBA00001957"/>
    </source>
</evidence>
<evidence type="ECO:0000256" key="6">
    <source>
        <dbReference type="ARBA" id="ARBA00022737"/>
    </source>
</evidence>
<proteinExistence type="inferred from homology"/>
<dbReference type="Pfam" id="PF13193">
    <property type="entry name" value="AMP-binding_C"/>
    <property type="match status" value="3"/>
</dbReference>
<dbReference type="GO" id="GO:0031177">
    <property type="term" value="F:phosphopantetheine binding"/>
    <property type="evidence" value="ECO:0007669"/>
    <property type="project" value="InterPro"/>
</dbReference>
<comment type="cofactor">
    <cofactor evidence="1">
        <name>pantetheine 4'-phosphate</name>
        <dbReference type="ChEBI" id="CHEBI:47942"/>
    </cofactor>
</comment>
<dbReference type="FunFam" id="3.30.300.30:FF:000010">
    <property type="entry name" value="Enterobactin synthetase component F"/>
    <property type="match status" value="3"/>
</dbReference>
<dbReference type="InterPro" id="IPR020806">
    <property type="entry name" value="PKS_PP-bd"/>
</dbReference>
<dbReference type="SUPFAM" id="SSF47336">
    <property type="entry name" value="ACP-like"/>
    <property type="match status" value="3"/>
</dbReference>
<dbReference type="RefSeq" id="WP_150508824.1">
    <property type="nucleotide sequence ID" value="NZ_BMSQ01000013.1"/>
</dbReference>
<keyword evidence="3" id="KW-0596">Phosphopantetheine</keyword>
<protein>
    <submittedName>
        <fullName evidence="10 11">Amino acid adenylation domain-containing protein</fullName>
    </submittedName>
</protein>
<dbReference type="CDD" id="cd19543">
    <property type="entry name" value="DCL_NRPS"/>
    <property type="match status" value="1"/>
</dbReference>
<dbReference type="GO" id="GO:0005829">
    <property type="term" value="C:cytosol"/>
    <property type="evidence" value="ECO:0007669"/>
    <property type="project" value="TreeGrafter"/>
</dbReference>
<dbReference type="GO" id="GO:0072330">
    <property type="term" value="P:monocarboxylic acid biosynthetic process"/>
    <property type="evidence" value="ECO:0007669"/>
    <property type="project" value="UniProtKB-ARBA"/>
</dbReference>
<dbReference type="InterPro" id="IPR001242">
    <property type="entry name" value="Condensation_dom"/>
</dbReference>
<dbReference type="InterPro" id="IPR036736">
    <property type="entry name" value="ACP-like_sf"/>
</dbReference>
<dbReference type="CDD" id="cd05930">
    <property type="entry name" value="A_NRPS"/>
    <property type="match status" value="1"/>
</dbReference>
<dbReference type="Gene3D" id="3.30.300.30">
    <property type="match status" value="3"/>
</dbReference>
<dbReference type="InterPro" id="IPR000873">
    <property type="entry name" value="AMP-dep_synth/lig_dom"/>
</dbReference>
<name>A0A5P2WXZ3_STRST</name>
<dbReference type="CDD" id="cd19540">
    <property type="entry name" value="LCL_NRPS-like"/>
    <property type="match status" value="1"/>
</dbReference>
<dbReference type="PROSITE" id="PS50075">
    <property type="entry name" value="CARRIER"/>
    <property type="match status" value="3"/>
</dbReference>
<dbReference type="NCBIfam" id="TIGR01733">
    <property type="entry name" value="AA-adenyl-dom"/>
    <property type="match status" value="3"/>
</dbReference>
<dbReference type="PANTHER" id="PTHR45527">
    <property type="entry name" value="NONRIBOSOMAL PEPTIDE SYNTHETASE"/>
    <property type="match status" value="1"/>
</dbReference>
<dbReference type="GO" id="GO:0017000">
    <property type="term" value="P:antibiotic biosynthetic process"/>
    <property type="evidence" value="ECO:0007669"/>
    <property type="project" value="UniProtKB-KW"/>
</dbReference>
<dbReference type="GO" id="GO:0016874">
    <property type="term" value="F:ligase activity"/>
    <property type="evidence" value="ECO:0007669"/>
    <property type="project" value="UniProtKB-KW"/>
</dbReference>
<dbReference type="Pfam" id="PF00550">
    <property type="entry name" value="PP-binding"/>
    <property type="match status" value="3"/>
</dbReference>
<dbReference type="Gene3D" id="1.10.1200.10">
    <property type="entry name" value="ACP-like"/>
    <property type="match status" value="2"/>
</dbReference>
<dbReference type="FunFam" id="1.10.1200.10:FF:000016">
    <property type="entry name" value="Non-ribosomal peptide synthase"/>
    <property type="match status" value="2"/>
</dbReference>
<dbReference type="GO" id="GO:0008610">
    <property type="term" value="P:lipid biosynthetic process"/>
    <property type="evidence" value="ECO:0007669"/>
    <property type="project" value="UniProtKB-ARBA"/>
</dbReference>
<dbReference type="FunFam" id="3.40.50.980:FF:000002">
    <property type="entry name" value="Enterobactin synthetase component F"/>
    <property type="match status" value="1"/>
</dbReference>
<dbReference type="FunFam" id="3.30.559.30:FF:000001">
    <property type="entry name" value="Non-ribosomal peptide synthetase"/>
    <property type="match status" value="1"/>
</dbReference>
<dbReference type="InterPro" id="IPR006162">
    <property type="entry name" value="Ppantetheine_attach_site"/>
</dbReference>
<dbReference type="FunFam" id="3.40.50.12780:FF:000012">
    <property type="entry name" value="Non-ribosomal peptide synthetase"/>
    <property type="match status" value="2"/>
</dbReference>
<dbReference type="InterPro" id="IPR009081">
    <property type="entry name" value="PP-bd_ACP"/>
</dbReference>
<dbReference type="InterPro" id="IPR029058">
    <property type="entry name" value="AB_hydrolase_fold"/>
</dbReference>
<evidence type="ECO:0000256" key="5">
    <source>
        <dbReference type="ARBA" id="ARBA00022598"/>
    </source>
</evidence>
<dbReference type="FunFam" id="3.30.559.10:FF:000012">
    <property type="entry name" value="Non-ribosomal peptide synthetase"/>
    <property type="match status" value="1"/>
</dbReference>
<evidence type="ECO:0000259" key="9">
    <source>
        <dbReference type="PROSITE" id="PS50075"/>
    </source>
</evidence>
<dbReference type="PANTHER" id="PTHR45527:SF1">
    <property type="entry name" value="FATTY ACID SYNTHASE"/>
    <property type="match status" value="1"/>
</dbReference>
<dbReference type="Pfam" id="PF00668">
    <property type="entry name" value="Condensation"/>
    <property type="match status" value="4"/>
</dbReference>
<dbReference type="Gene3D" id="3.30.559.10">
    <property type="entry name" value="Chloramphenicol acetyltransferase-like domain"/>
    <property type="match status" value="4"/>
</dbReference>
<evidence type="ECO:0000313" key="12">
    <source>
        <dbReference type="Proteomes" id="UP000326505"/>
    </source>
</evidence>
<dbReference type="GO" id="GO:0043041">
    <property type="term" value="P:amino acid activation for nonribosomal peptide biosynthetic process"/>
    <property type="evidence" value="ECO:0007669"/>
    <property type="project" value="TreeGrafter"/>
</dbReference>
<dbReference type="CDD" id="cd12117">
    <property type="entry name" value="A_NRPS_Srf_like"/>
    <property type="match status" value="1"/>
</dbReference>
<dbReference type="OrthoDB" id="2472181at2"/>
<dbReference type="InterPro" id="IPR023213">
    <property type="entry name" value="CAT-like_dom_sf"/>
</dbReference>
<dbReference type="Proteomes" id="UP000549009">
    <property type="component" value="Unassembled WGS sequence"/>
</dbReference>
<evidence type="ECO:0000256" key="8">
    <source>
        <dbReference type="SAM" id="MobiDB-lite"/>
    </source>
</evidence>
<comment type="similarity">
    <text evidence="2">Belongs to the ATP-dependent AMP-binding enzyme family.</text>
</comment>
<evidence type="ECO:0000256" key="7">
    <source>
        <dbReference type="ARBA" id="ARBA00023194"/>
    </source>
</evidence>
<dbReference type="CDD" id="cd17646">
    <property type="entry name" value="A_NRPS_AB3403-like"/>
    <property type="match status" value="1"/>
</dbReference>
<evidence type="ECO:0000256" key="4">
    <source>
        <dbReference type="ARBA" id="ARBA00022553"/>
    </source>
</evidence>
<dbReference type="Gene3D" id="3.40.50.980">
    <property type="match status" value="6"/>
</dbReference>
<dbReference type="Gene3D" id="3.30.559.30">
    <property type="entry name" value="Nonribosomal peptide synthetase, condensation domain"/>
    <property type="match status" value="4"/>
</dbReference>
<sequence>MSGLDRSPLSRAQRGVWLAQQLDSVSSAYNVAQYTDIRGPLTPTLLLRAARQAIAETEALGVRFQESGATAVQIRRERPDDWELPYVDLSGELLPREAAERWMRESVERAVDLVAGPLFTVAVLRLSPEWHLLYLQGNHLVTDGYSGALISGRAAEIYTALARAEEPKERTFGTLPELLAQDADYRTSAAYDDDRAYWAERLRDLPAPSALSGRPVAPAGSATRRVGRIGTAAADTVRQAARTARSALPALVIAATAGYLHRMTGERDVVLGLPVTARTNAALRATPGMVSNVVPLRLAVDPGATWTDLVRQASAETKRALRHQRYLIQEMRADLGTTDALFATQVNILPFSGGLRFGDAVGAQTYLAGPAEDLSFVLQDHGGDGIILEVEANAASYTAAEATGHQQRLLSFLCAAAADPGATVGRTELLTPAERRHVLTGGVSTPHREDPTATTLTERFTAQVRRTPDATAVTGGGERLTYRALDERANQLAHRLIALGVRDETPVVVLQERTVDLVVSLLAVVKAGGAYVPFDLRHPDQRLRAMTRDTGAPLVLCDRTTLERARALGVPAVAVDDPASRAGQPGGDPDVVCRPAQLAYVMYTSGSTGAAKGVAVTHEDVLGLALDSVWRGGAQQRVLFHSPAAFDAATYELWVPLLGGGEVVVAPPGELDLPTLGATLARHRVTSLWLTAGLLRLVAEEDPGCLKGLTELWAGGDVVPAATVRRVREACPDVTVVDGYGPTEATTFVTYHRLPPQAGVPDLMPIGRPLQGMRAYVLDEGLRPVPPGSVGELYAGGIGLARGYVRQAGPTAERFVADPFAADGSRMYRVGDLVRWNADGDLEFVGRADDQVKIRGFRIEPGEIEAALAAHPRVAHVAVDVRTGPRGDKRIVAYLVAEEAGDCLDIEDLRAHAARDLPSYMVPAAFVTLDALPLTNNGKVDRKALPEPVLTAAAETGRAPATPVETALCALYADVLGVASVGADEGFFELGGDSIMAIQLASRARRAGLVFTPRDVFTHRTVAALALVCGTEEAAPTERDPDAGTGPVPATPIVEWLRERGGPLDAFHQSTVLGVPAGLDEQALVRAVQHLLDRHDGLRLRLTVEDGAWQLAVTPRGTVSAKECVTRVDAAHLDGDALRAFVDEQREQAARRLAPRDGALVEAVWCDRGLDEPGRLVLVVHHLSVDGVSWRILVPELAAAYEAEARGEAPDHGPLTTPLKEWAEQAVRLAHAPEHTAGLALWQDILGTDEQPLGRRPLDRARDTVATEARLTRTLPAELTGPLLTSVPAAFHAGATDVLLAGLALAVTDWRRATGRATEPVRVDVEGHGRETESFGADLTGTVGWFTSLYPVRLDAPGDLAGVWTGGAATGDLIKSVKEHLRALPHHGLGYGLLRYLNADTAAVLGARPHPQIGFNYLGRTSGLGTDDAGDLAWTLDTDGLHGGADPRMPLAHALEIEVIAQETGDGDELSVVWRWPADLFDEREIAALADTWQRALGTLVRHAQTPGAGGHTPSDLDLIALTQTDIDALEAEFTPAYGGVEDILPVTPFQEGLLFHALYDTAAADVYTAQFAFELTGELDPAAAGALRAAAHELVRRHPALRSAFRQRGGDGAWTQVVARDVPLDWRETDLSGLDPAARRDRLDEILAEDRAGRFDVSTPCLVRFGLLRLAADRHVLVLMNHHVVLDGWSTALLMGELFTLYTQGARTLPAVRPFRDHLAWITRQDHDETLRAWTDALAGVDEPTLLAAPAGAAPPRRPERVSVDVSAELTQLLLTAARGRGLTLNTLVQGAWGILLGALTGRDDVVFGATVSGRPADLPGAEDVVGLLINTVPVRVRPAPGATAAELFGAVQAEQSALTPHHHVALTDLHAATGLGALFDTCLVFENYPVDMAALRLPDGGIGVTGVTVRDGAHYPLRLVVLPGHHDGGPLRIALDHRPDVLGRAETERIGLRLHRLLDALAADLDTPLARLDLLAPEERAQVLTEWNATAHPVPDTTLPALVEEQAARTPGAAALHHSGTTWTYAELNARANRLAHHLRERGARPETKVGIALERSPELVLALLAVVKTGAAYVPLDPDHPASRTEQILTDAAPDLVLTTTALAPRLPDGVPALALDSDDTQARLRSCPATDPGTERPTGRTPAYVIYTSGSTGRPKGVVVEHAAIVNRLLWMQHQYGLDATDRVLQKTPSSFDVSVWEFFWPLISGAAIVVAPPGAHREPALLARLIQDTGVTTAHFVPSMLRAFTDEPAARDCAGLRRVFSSGEALPADLVEDFQRICDAPLHNLYGPTEAAVDVTHWTCPRQDVPRTVPIGRPVWNTRIRVLDAALRPVPPGVTGELYLAGVQLARGYLDRRGLTAERFVADPYGPPGTRMYRTGDLGSWDAEGSVRYAGRSDHQVKIRGQRVELGEIEAALSAHPTVGQAAAAVVDGRLVAYALPAGASLDTEALRAHLAAELPAHMVPSAFLTLDSWPLTPSGKLDRKALPRPGFEASASSRAPRTEREAALCALFADVLGVARVGIDDSFLDLGGHSLLATRLTSRIRAELGTEVQIKDLFEQPTVAGLAARIDGTAGEARPRLAATDRPAAVPLSYAQRRLWFLNRLEDGSSAYHMPLAVRVRGALDRAALTAALADVVARHESLRTVFPETDGEPHQLVRPAAPVEPEVRDCPPDRLDDELAAAIARKFDLTDELPLRAHLFSVGADEHVLLLVVHHIAADGWSMSPLARDISLAYAARAQGGSPAWQPLPVQYADYTLWQRELLGDEADPKSPAARQTAFWRAELAGAPDELQLPYDRPRPRTASHRGATVPVRLGPDTHAALARLARDGGASPFMAVQAGLAALLSRWGAGTDIVLGTSVAGRTDVALDDLVGFFVNTLVLRTDVSGEPTFRELLGRVRAADLAAFAHQDVPFEHLVEQLNPARSMARHPLFQTMLTFQNTTAADIGMAGLDATVERAGVASAKFDLAFSLTERYDGDGVALGIEGEVEYATDLFDAATVEGLVASFARLLEACAATPDRPVSAAPVLAPEQHALIVEGWNDTARANPPTTLHALVEAQAGRTPDAEAVLAAGVTLTYRELDERANRLARHLVARGAGPEDFVALALPRTVETLVAVLAVLKAGAAYVPVDPAYPAERIAHILGDARPALLLTTADTGPATAEVPRLVLDDPETAAAVAAHPATPLTDAERRAPLRAGHPAYAIYTSGSTGTPKGVVVPHANAVNLALWAVEEFGPERLARTLCATSLNFDVSVFELFGPLACGGRVEIVRDLLALGELPHWDGTLISGVPSAFAGVLSGAPGKVTADTVVLAGEALSAQAMADIRAAVPGCRIANIYGPTEATVYATAWHAEADADGDADTDADGDRSPLIGGARSPLIGRPVRNTQVYVLDARLRPVPPGVAGELYLAGAGLARGYLRRPALTAERFVASPFTPGTRLYRTGDLVRWTGDGRLDYLGRSDQQVKIRGFRIELGEVESVLAGHPAVAHCVATAAEGPAGDLRLVAYVIPEGTPDAGLAGALREHAGRALPAYMVPAHLITLDALPLTPSGKLDRSALPAPDVRADEHTAYRAPRDHREETLAGIVAEVLGLERVGVDDDFFVLGGHSLLATRVISRIRAALGVDLPLGALFEHPTVARLAQAAATAASTTTEQGRPSRPVLRRMRRPEEDE</sequence>
<dbReference type="InterPro" id="IPR020845">
    <property type="entry name" value="AMP-binding_CS"/>
</dbReference>
<dbReference type="SUPFAM" id="SSF52777">
    <property type="entry name" value="CoA-dependent acyltransferases"/>
    <property type="match status" value="8"/>
</dbReference>
<evidence type="ECO:0000256" key="3">
    <source>
        <dbReference type="ARBA" id="ARBA00022450"/>
    </source>
</evidence>
<dbReference type="Gene3D" id="2.30.38.10">
    <property type="entry name" value="Luciferase, Domain 3"/>
    <property type="match status" value="3"/>
</dbReference>
<evidence type="ECO:0000313" key="11">
    <source>
        <dbReference type="EMBL" id="QEV57617.1"/>
    </source>
</evidence>
<keyword evidence="5" id="KW-0436">Ligase</keyword>
<dbReference type="KEGG" id="sspb:CP982_01880"/>
<dbReference type="InterPro" id="IPR010071">
    <property type="entry name" value="AA_adenyl_dom"/>
</dbReference>
<dbReference type="Proteomes" id="UP000326505">
    <property type="component" value="Chromosome"/>
</dbReference>
<gene>
    <name evidence="11" type="ORF">CP982_01880</name>
    <name evidence="10" type="ORF">FHS40_006397</name>
</gene>
<dbReference type="PROSITE" id="PS00455">
    <property type="entry name" value="AMP_BINDING"/>
    <property type="match status" value="2"/>
</dbReference>
<dbReference type="NCBIfam" id="NF003417">
    <property type="entry name" value="PRK04813.1"/>
    <property type="match status" value="3"/>
</dbReference>
<dbReference type="GO" id="GO:0044550">
    <property type="term" value="P:secondary metabolite biosynthetic process"/>
    <property type="evidence" value="ECO:0007669"/>
    <property type="project" value="UniProtKB-ARBA"/>
</dbReference>
<dbReference type="SUPFAM" id="SSF56801">
    <property type="entry name" value="Acetyl-CoA synthetase-like"/>
    <property type="match status" value="3"/>
</dbReference>
<dbReference type="Gene3D" id="3.40.50.1820">
    <property type="entry name" value="alpha/beta hydrolase"/>
    <property type="match status" value="1"/>
</dbReference>